<dbReference type="AlphaFoldDB" id="A0A2C9WA76"/>
<protein>
    <submittedName>
        <fullName evidence="1">Uncharacterized protein</fullName>
    </submittedName>
</protein>
<accession>A0A2C9WA76</accession>
<dbReference type="EMBL" id="CM004389">
    <property type="protein sequence ID" value="OAY55405.1"/>
    <property type="molecule type" value="Genomic_DNA"/>
</dbReference>
<evidence type="ECO:0000313" key="1">
    <source>
        <dbReference type="EMBL" id="OAY55405.1"/>
    </source>
</evidence>
<name>A0A2C9WA76_MANES</name>
<reference evidence="1" key="1">
    <citation type="submission" date="2016-02" db="EMBL/GenBank/DDBJ databases">
        <title>WGS assembly of Manihot esculenta.</title>
        <authorList>
            <person name="Bredeson J.V."/>
            <person name="Prochnik S.E."/>
            <person name="Lyons J.B."/>
            <person name="Schmutz J."/>
            <person name="Grimwood J."/>
            <person name="Vrebalov J."/>
            <person name="Bart R.S."/>
            <person name="Amuge T."/>
            <person name="Ferguson M.E."/>
            <person name="Green R."/>
            <person name="Putnam N."/>
            <person name="Stites J."/>
            <person name="Rounsley S."/>
            <person name="Rokhsar D.S."/>
        </authorList>
    </citation>
    <scope>NUCLEOTIDE SEQUENCE [LARGE SCALE GENOMIC DNA]</scope>
    <source>
        <tissue evidence="1">Leaf</tissue>
    </source>
</reference>
<gene>
    <name evidence="1" type="ORF">MANES_03G151200</name>
</gene>
<proteinExistence type="predicted"/>
<sequence length="105" mass="11611">MERRRSLWQWVQGIGMKTETSLDCSSGGGGGRSYRRGNIPEKWVLEGAKSESESGSLCHSHKKYSKGWGAYSLILMEGVVRRSPAVACNSTELEDGSNLKVKMEE</sequence>
<organism evidence="1">
    <name type="scientific">Manihot esculenta</name>
    <name type="common">Cassava</name>
    <name type="synonym">Jatropha manihot</name>
    <dbReference type="NCBI Taxonomy" id="3983"/>
    <lineage>
        <taxon>Eukaryota</taxon>
        <taxon>Viridiplantae</taxon>
        <taxon>Streptophyta</taxon>
        <taxon>Embryophyta</taxon>
        <taxon>Tracheophyta</taxon>
        <taxon>Spermatophyta</taxon>
        <taxon>Magnoliopsida</taxon>
        <taxon>eudicotyledons</taxon>
        <taxon>Gunneridae</taxon>
        <taxon>Pentapetalae</taxon>
        <taxon>rosids</taxon>
        <taxon>fabids</taxon>
        <taxon>Malpighiales</taxon>
        <taxon>Euphorbiaceae</taxon>
        <taxon>Crotonoideae</taxon>
        <taxon>Manihoteae</taxon>
        <taxon>Manihot</taxon>
    </lineage>
</organism>